<dbReference type="Pfam" id="PF07963">
    <property type="entry name" value="N_methyl"/>
    <property type="match status" value="1"/>
</dbReference>
<organism evidence="15 18">
    <name type="scientific">Nitrosomonas ureae</name>
    <dbReference type="NCBI Taxonomy" id="44577"/>
    <lineage>
        <taxon>Bacteria</taxon>
        <taxon>Pseudomonadati</taxon>
        <taxon>Pseudomonadota</taxon>
        <taxon>Betaproteobacteria</taxon>
        <taxon>Nitrosomonadales</taxon>
        <taxon>Nitrosomonadaceae</taxon>
        <taxon>Nitrosomonas</taxon>
    </lineage>
</organism>
<reference evidence="15 18" key="3">
    <citation type="submission" date="2017-09" db="EMBL/GenBank/DDBJ databases">
        <authorList>
            <person name="Ehlers B."/>
            <person name="Leendertz F.H."/>
        </authorList>
    </citation>
    <scope>NUCLEOTIDE SEQUENCE [LARGE SCALE GENOMIC DNA]</scope>
    <source>
        <strain evidence="15 18">Nm42</strain>
    </source>
</reference>
<dbReference type="AlphaFoldDB" id="A0A0S3AIF5"/>
<evidence type="ECO:0000256" key="5">
    <source>
        <dbReference type="ARBA" id="ARBA00022519"/>
    </source>
</evidence>
<dbReference type="InterPro" id="IPR022346">
    <property type="entry name" value="T2SS_GspH"/>
</dbReference>
<keyword evidence="4" id="KW-0488">Methylation</keyword>
<accession>A0A0S3AIF5</accession>
<feature type="transmembrane region" description="Helical" evidence="11">
    <location>
        <begin position="28"/>
        <end position="49"/>
    </location>
</feature>
<dbReference type="InterPro" id="IPR012902">
    <property type="entry name" value="N_methyl_site"/>
</dbReference>
<reference evidence="17" key="1">
    <citation type="submission" date="2016-10" db="EMBL/GenBank/DDBJ databases">
        <authorList>
            <person name="Varghese N."/>
            <person name="Submissions S."/>
        </authorList>
    </citation>
    <scope>NUCLEOTIDE SEQUENCE [LARGE SCALE GENOMIC DNA]</scope>
    <source>
        <strain evidence="17">Nm10</strain>
    </source>
</reference>
<name>A0A0S3AIF5_9PROT</name>
<evidence type="ECO:0000313" key="16">
    <source>
        <dbReference type="Proteomes" id="UP000181998"/>
    </source>
</evidence>
<dbReference type="Proteomes" id="UP000181998">
    <property type="component" value="Unassembled WGS sequence"/>
</dbReference>
<keyword evidence="3" id="KW-1003">Cell membrane</keyword>
<evidence type="ECO:0000256" key="6">
    <source>
        <dbReference type="ARBA" id="ARBA00022692"/>
    </source>
</evidence>
<proteinExistence type="inferred from homology"/>
<dbReference type="SUPFAM" id="SSF54523">
    <property type="entry name" value="Pili subunits"/>
    <property type="match status" value="1"/>
</dbReference>
<dbReference type="NCBIfam" id="TIGR02532">
    <property type="entry name" value="IV_pilin_GFxxxE"/>
    <property type="match status" value="1"/>
</dbReference>
<dbReference type="GO" id="GO:0015628">
    <property type="term" value="P:protein secretion by the type II secretion system"/>
    <property type="evidence" value="ECO:0007669"/>
    <property type="project" value="InterPro"/>
</dbReference>
<evidence type="ECO:0000256" key="8">
    <source>
        <dbReference type="ARBA" id="ARBA00023136"/>
    </source>
</evidence>
<evidence type="ECO:0000313" key="13">
    <source>
        <dbReference type="EMBL" id="SDT85837.1"/>
    </source>
</evidence>
<evidence type="ECO:0000256" key="7">
    <source>
        <dbReference type="ARBA" id="ARBA00022989"/>
    </source>
</evidence>
<evidence type="ECO:0000256" key="11">
    <source>
        <dbReference type="SAM" id="Phobius"/>
    </source>
</evidence>
<evidence type="ECO:0000313" key="14">
    <source>
        <dbReference type="EMBL" id="SEP95324.1"/>
    </source>
</evidence>
<dbReference type="Gene3D" id="3.55.40.10">
    <property type="entry name" value="minor pseudopilin epsh domain"/>
    <property type="match status" value="1"/>
</dbReference>
<dbReference type="Pfam" id="PF12019">
    <property type="entry name" value="GspH"/>
    <property type="match status" value="1"/>
</dbReference>
<reference evidence="13 16" key="2">
    <citation type="submission" date="2016-10" db="EMBL/GenBank/DDBJ databases">
        <authorList>
            <person name="de Groot N.N."/>
        </authorList>
    </citation>
    <scope>NUCLEOTIDE SEQUENCE [LARGE SCALE GENOMIC DNA]</scope>
    <source>
        <strain evidence="13">Nm10</strain>
        <strain evidence="14 16">Nm9</strain>
    </source>
</reference>
<dbReference type="STRING" id="44577.ATY38_05965"/>
<sequence length="192" mass="20167">MNEEVITEMACNHAYQRMQLLRLLAQQGFTLIELLVTLSVASILLTVAVPSFSTFIQNNLLTTQSNSFYSALALAKSEAIRRSSPVTLCPSINGTSCTGGAIWSSGWLVFADPNNAGVVDAGEEILQVGAAFSGGNIFSGNMGRVTFTANGFSMGSNGTIILCDSRGGSHSKAIILNNQGRFRSETGTGSCG</sequence>
<protein>
    <recommendedName>
        <fullName evidence="2">Type II secretion system protein H</fullName>
    </recommendedName>
    <alternativeName>
        <fullName evidence="10">General secretion pathway protein H</fullName>
    </alternativeName>
</protein>
<keyword evidence="5" id="KW-0997">Cell inner membrane</keyword>
<dbReference type="KEGG" id="nur:ATY38_05965"/>
<dbReference type="GO" id="GO:0005886">
    <property type="term" value="C:plasma membrane"/>
    <property type="evidence" value="ECO:0007669"/>
    <property type="project" value="UniProtKB-SubCell"/>
</dbReference>
<dbReference type="GO" id="GO:0015627">
    <property type="term" value="C:type II protein secretion system complex"/>
    <property type="evidence" value="ECO:0007669"/>
    <property type="project" value="InterPro"/>
</dbReference>
<keyword evidence="17" id="KW-1185">Reference proteome</keyword>
<evidence type="ECO:0000313" key="15">
    <source>
        <dbReference type="EMBL" id="SOD18771.1"/>
    </source>
</evidence>
<evidence type="ECO:0000256" key="3">
    <source>
        <dbReference type="ARBA" id="ARBA00022475"/>
    </source>
</evidence>
<evidence type="ECO:0000256" key="10">
    <source>
        <dbReference type="ARBA" id="ARBA00030775"/>
    </source>
</evidence>
<keyword evidence="7 11" id="KW-1133">Transmembrane helix</keyword>
<dbReference type="PROSITE" id="PS00409">
    <property type="entry name" value="PROKAR_NTER_METHYL"/>
    <property type="match status" value="1"/>
</dbReference>
<comment type="subcellular location">
    <subcellularLocation>
        <location evidence="1">Cell inner membrane</location>
        <topology evidence="1">Single-pass membrane protein</topology>
    </subcellularLocation>
</comment>
<keyword evidence="8 11" id="KW-0472">Membrane</keyword>
<dbReference type="InterPro" id="IPR045584">
    <property type="entry name" value="Pilin-like"/>
</dbReference>
<evidence type="ECO:0000256" key="4">
    <source>
        <dbReference type="ARBA" id="ARBA00022481"/>
    </source>
</evidence>
<dbReference type="Proteomes" id="UP000219335">
    <property type="component" value="Unassembled WGS sequence"/>
</dbReference>
<dbReference type="EMBL" id="FOFX01000012">
    <property type="protein sequence ID" value="SEP95324.1"/>
    <property type="molecule type" value="Genomic_DNA"/>
</dbReference>
<comment type="similarity">
    <text evidence="9">Belongs to the GSP H family.</text>
</comment>
<evidence type="ECO:0000256" key="1">
    <source>
        <dbReference type="ARBA" id="ARBA00004377"/>
    </source>
</evidence>
<evidence type="ECO:0000313" key="18">
    <source>
        <dbReference type="Proteomes" id="UP000219335"/>
    </source>
</evidence>
<gene>
    <name evidence="13" type="ORF">SAMN05216406_10571</name>
    <name evidence="14" type="ORF">SAMN05421510_101229</name>
    <name evidence="15" type="ORF">SAMN06297164_1841</name>
</gene>
<dbReference type="EMBL" id="FNLN01000005">
    <property type="protein sequence ID" value="SDT85837.1"/>
    <property type="molecule type" value="Genomic_DNA"/>
</dbReference>
<evidence type="ECO:0000313" key="17">
    <source>
        <dbReference type="Proteomes" id="UP000182882"/>
    </source>
</evidence>
<dbReference type="Proteomes" id="UP000182882">
    <property type="component" value="Unassembled WGS sequence"/>
</dbReference>
<dbReference type="EMBL" id="OCMU01000001">
    <property type="protein sequence ID" value="SOD18771.1"/>
    <property type="molecule type" value="Genomic_DNA"/>
</dbReference>
<evidence type="ECO:0000256" key="9">
    <source>
        <dbReference type="ARBA" id="ARBA00025772"/>
    </source>
</evidence>
<evidence type="ECO:0000259" key="12">
    <source>
        <dbReference type="Pfam" id="PF12019"/>
    </source>
</evidence>
<feature type="domain" description="General secretion pathway GspH" evidence="12">
    <location>
        <begin position="65"/>
        <end position="180"/>
    </location>
</feature>
<dbReference type="OrthoDB" id="8592199at2"/>
<keyword evidence="6 11" id="KW-0812">Transmembrane</keyword>
<evidence type="ECO:0000256" key="2">
    <source>
        <dbReference type="ARBA" id="ARBA00021549"/>
    </source>
</evidence>